<evidence type="ECO:0000256" key="3">
    <source>
        <dbReference type="ARBA" id="ARBA00022679"/>
    </source>
</evidence>
<dbReference type="SUPFAM" id="SSF51182">
    <property type="entry name" value="RmlC-like cupins"/>
    <property type="match status" value="1"/>
</dbReference>
<dbReference type="Gene3D" id="3.90.550.10">
    <property type="entry name" value="Spore Coat Polysaccharide Biosynthesis Protein SpsA, Chain A"/>
    <property type="match status" value="1"/>
</dbReference>
<dbReference type="InterPro" id="IPR001538">
    <property type="entry name" value="Man6P_isomerase-2_C"/>
</dbReference>
<dbReference type="GO" id="GO:0009298">
    <property type="term" value="P:GDP-mannose biosynthetic process"/>
    <property type="evidence" value="ECO:0007669"/>
    <property type="project" value="TreeGrafter"/>
</dbReference>
<evidence type="ECO:0000256" key="5">
    <source>
        <dbReference type="ARBA" id="ARBA00022741"/>
    </source>
</evidence>
<dbReference type="EC" id="2.7.7.13" evidence="2"/>
<feature type="domain" description="Mannose-6-phosphate isomerase type II C-terminal" evidence="9">
    <location>
        <begin position="371"/>
        <end position="484"/>
    </location>
</feature>
<keyword evidence="4 11" id="KW-0548">Nucleotidyltransferase</keyword>
<dbReference type="InterPro" id="IPR049577">
    <property type="entry name" value="GMPP_N"/>
</dbReference>
<gene>
    <name evidence="11" type="ORF">MNBD_DELTA01-1372</name>
</gene>
<dbReference type="GO" id="GO:0000271">
    <property type="term" value="P:polysaccharide biosynthetic process"/>
    <property type="evidence" value="ECO:0007669"/>
    <property type="project" value="InterPro"/>
</dbReference>
<dbReference type="InterPro" id="IPR014710">
    <property type="entry name" value="RmlC-like_jellyroll"/>
</dbReference>
<evidence type="ECO:0000256" key="4">
    <source>
        <dbReference type="ARBA" id="ARBA00022695"/>
    </source>
</evidence>
<dbReference type="InterPro" id="IPR051161">
    <property type="entry name" value="Mannose-6P_isomerase_type2"/>
</dbReference>
<evidence type="ECO:0000313" key="11">
    <source>
        <dbReference type="EMBL" id="VAV83362.1"/>
    </source>
</evidence>
<feature type="domain" description="Nucleotidyl transferase" evidence="8">
    <location>
        <begin position="8"/>
        <end position="304"/>
    </location>
</feature>
<evidence type="ECO:0000256" key="7">
    <source>
        <dbReference type="ARBA" id="ARBA00047343"/>
    </source>
</evidence>
<accession>A0A3B0QT05</accession>
<dbReference type="InterPro" id="IPR011051">
    <property type="entry name" value="RmlC_Cupin_sf"/>
</dbReference>
<name>A0A3B0QT05_9ZZZZ</name>
<dbReference type="InterPro" id="IPR005835">
    <property type="entry name" value="NTP_transferase_dom"/>
</dbReference>
<evidence type="ECO:0000259" key="10">
    <source>
        <dbReference type="Pfam" id="PF22640"/>
    </source>
</evidence>
<dbReference type="FunFam" id="2.60.120.10:FF:000032">
    <property type="entry name" value="Mannose-1-phosphate guanylyltransferase/mannose-6-phosphate isomerase"/>
    <property type="match status" value="1"/>
</dbReference>
<dbReference type="FunFam" id="3.90.550.10:FF:000046">
    <property type="entry name" value="Mannose-1-phosphate guanylyltransferase (GDP)"/>
    <property type="match status" value="1"/>
</dbReference>
<dbReference type="Pfam" id="PF22640">
    <property type="entry name" value="ManC_GMP_beta-helix"/>
    <property type="match status" value="1"/>
</dbReference>
<dbReference type="EMBL" id="UOEA01000038">
    <property type="protein sequence ID" value="VAV83362.1"/>
    <property type="molecule type" value="Genomic_DNA"/>
</dbReference>
<dbReference type="CDD" id="cd02509">
    <property type="entry name" value="GDP-M1P_Guanylyltransferase"/>
    <property type="match status" value="1"/>
</dbReference>
<sequence length="490" mass="54047">MANGKLYGVILAGGVGSRFWPLSRATAPKQLLEVAGPDSLLKGTIKRLSPLIPATRIAVVTSQAQAVITRTHLSCENNHKKPHKKTKAGPGQARTKDIELIIEPSGRNTAPAIGLAALELIKRDPDAVMAVLPADHLIKNGPVFRKTLKAAAVAAKNDTLITFGVVPTSPETGYGYIKSAASSPRKKINNIKIKKVDRFIEKPDIRRAKKYLKDGGYYWNSGIFVWKASAILAELKKHLPKVYDTLVAIDNGSVSAAAYGKIEPVSIDYGVMERSRNVAVIEATFPWSDMGSWSSIEDVYKADKDGNILQGRVVDIGSTGSYVIGSDRVVATIGLKDMIIVDTPDATLVCPKNKAQQVKDVVNILKKKHYSEHEVHVTVNRPWGSYTVLEGGDSYKLKKIYVAPLSRLSLQMHRRRSEHWVVTSGRARVQRGEEIVELTRNQSTYIPKGVRHRLENPSEDTPLVIIEVQNGDYLEEDDIVRFEDDYARGE</sequence>
<dbReference type="CDD" id="cd02213">
    <property type="entry name" value="cupin_PMI_typeII_C"/>
    <property type="match status" value="1"/>
</dbReference>
<keyword evidence="3 11" id="KW-0808">Transferase</keyword>
<keyword evidence="6" id="KW-0342">GTP-binding</keyword>
<organism evidence="11">
    <name type="scientific">hydrothermal vent metagenome</name>
    <dbReference type="NCBI Taxonomy" id="652676"/>
    <lineage>
        <taxon>unclassified sequences</taxon>
        <taxon>metagenomes</taxon>
        <taxon>ecological metagenomes</taxon>
    </lineage>
</organism>
<evidence type="ECO:0000256" key="6">
    <source>
        <dbReference type="ARBA" id="ARBA00023134"/>
    </source>
</evidence>
<reference evidence="11" key="1">
    <citation type="submission" date="2018-06" db="EMBL/GenBank/DDBJ databases">
        <authorList>
            <person name="Zhirakovskaya E."/>
        </authorList>
    </citation>
    <scope>NUCLEOTIDE SEQUENCE</scope>
</reference>
<evidence type="ECO:0000256" key="1">
    <source>
        <dbReference type="ARBA" id="ARBA00006115"/>
    </source>
</evidence>
<dbReference type="PANTHER" id="PTHR46390">
    <property type="entry name" value="MANNOSE-1-PHOSPHATE GUANYLYLTRANSFERASE"/>
    <property type="match status" value="1"/>
</dbReference>
<dbReference type="PANTHER" id="PTHR46390:SF1">
    <property type="entry name" value="MANNOSE-1-PHOSPHATE GUANYLYLTRANSFERASE"/>
    <property type="match status" value="1"/>
</dbReference>
<evidence type="ECO:0000259" key="9">
    <source>
        <dbReference type="Pfam" id="PF01050"/>
    </source>
</evidence>
<dbReference type="Pfam" id="PF00483">
    <property type="entry name" value="NTP_transferase"/>
    <property type="match status" value="1"/>
</dbReference>
<protein>
    <recommendedName>
        <fullName evidence="2">mannose-1-phosphate guanylyltransferase</fullName>
        <ecNumber evidence="2">2.7.7.13</ecNumber>
    </recommendedName>
</protein>
<evidence type="ECO:0000256" key="2">
    <source>
        <dbReference type="ARBA" id="ARBA00012387"/>
    </source>
</evidence>
<dbReference type="GO" id="GO:0004475">
    <property type="term" value="F:mannose-1-phosphate guanylyltransferase (GTP) activity"/>
    <property type="evidence" value="ECO:0007669"/>
    <property type="project" value="UniProtKB-EC"/>
</dbReference>
<keyword evidence="5" id="KW-0547">Nucleotide-binding</keyword>
<dbReference type="InterPro" id="IPR006375">
    <property type="entry name" value="Man1P_GuaTrfase/Man6P_Isoase"/>
</dbReference>
<dbReference type="GO" id="GO:0005525">
    <property type="term" value="F:GTP binding"/>
    <property type="evidence" value="ECO:0007669"/>
    <property type="project" value="UniProtKB-KW"/>
</dbReference>
<dbReference type="InterPro" id="IPR054566">
    <property type="entry name" value="ManC/GMP-like_b-helix"/>
</dbReference>
<comment type="similarity">
    <text evidence="1">Belongs to the mannose-6-phosphate isomerase type 2 family.</text>
</comment>
<dbReference type="SUPFAM" id="SSF53448">
    <property type="entry name" value="Nucleotide-diphospho-sugar transferases"/>
    <property type="match status" value="1"/>
</dbReference>
<comment type="catalytic activity">
    <reaction evidence="7">
        <text>alpha-D-mannose 1-phosphate + GTP + H(+) = GDP-alpha-D-mannose + diphosphate</text>
        <dbReference type="Rhea" id="RHEA:15229"/>
        <dbReference type="ChEBI" id="CHEBI:15378"/>
        <dbReference type="ChEBI" id="CHEBI:33019"/>
        <dbReference type="ChEBI" id="CHEBI:37565"/>
        <dbReference type="ChEBI" id="CHEBI:57527"/>
        <dbReference type="ChEBI" id="CHEBI:58409"/>
        <dbReference type="EC" id="2.7.7.13"/>
    </reaction>
</comment>
<feature type="domain" description="MannoseP isomerase/GMP-like beta-helix" evidence="10">
    <location>
        <begin position="311"/>
        <end position="363"/>
    </location>
</feature>
<dbReference type="Pfam" id="PF01050">
    <property type="entry name" value="MannoseP_isomer"/>
    <property type="match status" value="1"/>
</dbReference>
<evidence type="ECO:0000259" key="8">
    <source>
        <dbReference type="Pfam" id="PF00483"/>
    </source>
</evidence>
<dbReference type="AlphaFoldDB" id="A0A3B0QT05"/>
<dbReference type="Gene3D" id="2.60.120.10">
    <property type="entry name" value="Jelly Rolls"/>
    <property type="match status" value="1"/>
</dbReference>
<proteinExistence type="inferred from homology"/>
<dbReference type="InterPro" id="IPR029044">
    <property type="entry name" value="Nucleotide-diphossugar_trans"/>
</dbReference>
<dbReference type="NCBIfam" id="TIGR01479">
    <property type="entry name" value="GMP_PMI"/>
    <property type="match status" value="1"/>
</dbReference>